<evidence type="ECO:0000256" key="2">
    <source>
        <dbReference type="ARBA" id="ARBA00009477"/>
    </source>
</evidence>
<dbReference type="Pfam" id="PF26002">
    <property type="entry name" value="Beta-barrel_AprE"/>
    <property type="match status" value="1"/>
</dbReference>
<dbReference type="Gene3D" id="2.40.30.170">
    <property type="match status" value="1"/>
</dbReference>
<evidence type="ECO:0000256" key="5">
    <source>
        <dbReference type="ARBA" id="ARBA00023136"/>
    </source>
</evidence>
<name>A0A951PZH6_9NOST</name>
<evidence type="ECO:0000256" key="3">
    <source>
        <dbReference type="ARBA" id="ARBA00022692"/>
    </source>
</evidence>
<evidence type="ECO:0000313" key="9">
    <source>
        <dbReference type="EMBL" id="MBW4562949.1"/>
    </source>
</evidence>
<dbReference type="EMBL" id="JAHHHN010000010">
    <property type="protein sequence ID" value="MBW4562949.1"/>
    <property type="molecule type" value="Genomic_DNA"/>
</dbReference>
<reference evidence="9" key="2">
    <citation type="journal article" date="2022" name="Microbiol. Resour. Announc.">
        <title>Metagenome Sequencing to Explore Phylogenomics of Terrestrial Cyanobacteria.</title>
        <authorList>
            <person name="Ward R.D."/>
            <person name="Stajich J.E."/>
            <person name="Johansen J.R."/>
            <person name="Huntemann M."/>
            <person name="Clum A."/>
            <person name="Foster B."/>
            <person name="Foster B."/>
            <person name="Roux S."/>
            <person name="Palaniappan K."/>
            <person name="Varghese N."/>
            <person name="Mukherjee S."/>
            <person name="Reddy T.B.K."/>
            <person name="Daum C."/>
            <person name="Copeland A."/>
            <person name="Chen I.A."/>
            <person name="Ivanova N.N."/>
            <person name="Kyrpides N.C."/>
            <person name="Shapiro N."/>
            <person name="Eloe-Fadrosh E.A."/>
            <person name="Pietrasiak N."/>
        </authorList>
    </citation>
    <scope>NUCLEOTIDE SEQUENCE</scope>
    <source>
        <strain evidence="9">JT2-VF2</strain>
    </source>
</reference>
<evidence type="ECO:0000256" key="6">
    <source>
        <dbReference type="SAM" id="Coils"/>
    </source>
</evidence>
<keyword evidence="6" id="KW-0175">Coiled coil</keyword>
<organism evidence="9 10">
    <name type="scientific">Mojavia pulchra JT2-VF2</name>
    <dbReference type="NCBI Taxonomy" id="287848"/>
    <lineage>
        <taxon>Bacteria</taxon>
        <taxon>Bacillati</taxon>
        <taxon>Cyanobacteriota</taxon>
        <taxon>Cyanophyceae</taxon>
        <taxon>Nostocales</taxon>
        <taxon>Nostocaceae</taxon>
    </lineage>
</organism>
<evidence type="ECO:0000256" key="4">
    <source>
        <dbReference type="ARBA" id="ARBA00022989"/>
    </source>
</evidence>
<proteinExistence type="inferred from homology"/>
<evidence type="ECO:0000313" key="10">
    <source>
        <dbReference type="Proteomes" id="UP000715781"/>
    </source>
</evidence>
<dbReference type="PANTHER" id="PTHR30386">
    <property type="entry name" value="MEMBRANE FUSION SUBUNIT OF EMRAB-TOLC MULTIDRUG EFFLUX PUMP"/>
    <property type="match status" value="1"/>
</dbReference>
<evidence type="ECO:0000259" key="8">
    <source>
        <dbReference type="Pfam" id="PF26002"/>
    </source>
</evidence>
<gene>
    <name evidence="9" type="ORF">KME32_17735</name>
</gene>
<dbReference type="GO" id="GO:0016020">
    <property type="term" value="C:membrane"/>
    <property type="evidence" value="ECO:0007669"/>
    <property type="project" value="UniProtKB-SubCell"/>
</dbReference>
<sequence length="449" mass="48782">MSSSKPLNTQNYSPVNLEALRPVQPNEFLPPVGHWATLGGVAMLAIFGAAVALAAVLKYPATVKAPVNIRPMGELRIIQAAATGKVNRLHVKANQVVQQGEAIASLDDSRLQSQKLQLLSSIRETQRQLKQIEAQKQALQAQMTAEKQVIGRAIAAATAELKLNQRQHQQRQLTTQAEMREAKAAAQLAQEELARYQELANTGAITKLQISEKAAVLEAALARLQRTQAALNPSAASVDIAGERIAQERARGASTLATLNKERQALIQQTARLQNELTRDRQELQQVETELGNTVIRSSVNGTIQQLNLRNVDQLVQLGDVVAQLAPKDVPLVVKAFVAVQEIGRVEVGQTVNIKVSGCPYPDYGTLAGRVITISPDAIAPQSDQAIATTQVISRAHYEVTIQPQTLFLKTDASQCNLQAGMDGSADIITRKETVLTFFFRKMRLLTGV</sequence>
<feature type="coiled-coil region" evidence="6">
    <location>
        <begin position="115"/>
        <end position="149"/>
    </location>
</feature>
<keyword evidence="5 7" id="KW-0472">Membrane</keyword>
<comment type="caution">
    <text evidence="9">The sequence shown here is derived from an EMBL/GenBank/DDBJ whole genome shotgun (WGS) entry which is preliminary data.</text>
</comment>
<evidence type="ECO:0000256" key="7">
    <source>
        <dbReference type="SAM" id="Phobius"/>
    </source>
</evidence>
<dbReference type="InterPro" id="IPR050739">
    <property type="entry name" value="MFP"/>
</dbReference>
<keyword evidence="4 7" id="KW-1133">Transmembrane helix</keyword>
<dbReference type="PRINTS" id="PR01490">
    <property type="entry name" value="RTXTOXIND"/>
</dbReference>
<keyword evidence="3 7" id="KW-0812">Transmembrane</keyword>
<accession>A0A951PZH6</accession>
<dbReference type="PANTHER" id="PTHR30386:SF26">
    <property type="entry name" value="TRANSPORT PROTEIN COMB"/>
    <property type="match status" value="1"/>
</dbReference>
<dbReference type="AlphaFoldDB" id="A0A951PZH6"/>
<reference evidence="9" key="1">
    <citation type="submission" date="2021-05" db="EMBL/GenBank/DDBJ databases">
        <authorList>
            <person name="Pietrasiak N."/>
            <person name="Ward R."/>
            <person name="Stajich J.E."/>
            <person name="Kurbessoian T."/>
        </authorList>
    </citation>
    <scope>NUCLEOTIDE SEQUENCE</scope>
    <source>
        <strain evidence="9">JT2-VF2</strain>
    </source>
</reference>
<feature type="transmembrane region" description="Helical" evidence="7">
    <location>
        <begin position="35"/>
        <end position="57"/>
    </location>
</feature>
<protein>
    <submittedName>
        <fullName evidence="9">HlyD family efflux transporter periplasmic adaptor subunit</fullName>
    </submittedName>
</protein>
<comment type="similarity">
    <text evidence="2">Belongs to the membrane fusion protein (MFP) (TC 8.A.1) family.</text>
</comment>
<feature type="coiled-coil region" evidence="6">
    <location>
        <begin position="256"/>
        <end position="290"/>
    </location>
</feature>
<dbReference type="InterPro" id="IPR058982">
    <property type="entry name" value="Beta-barrel_AprE"/>
</dbReference>
<evidence type="ECO:0000256" key="1">
    <source>
        <dbReference type="ARBA" id="ARBA00004167"/>
    </source>
</evidence>
<feature type="coiled-coil region" evidence="6">
    <location>
        <begin position="179"/>
        <end position="227"/>
    </location>
</feature>
<dbReference type="Proteomes" id="UP000715781">
    <property type="component" value="Unassembled WGS sequence"/>
</dbReference>
<feature type="domain" description="AprE-like beta-barrel" evidence="8">
    <location>
        <begin position="332"/>
        <end position="430"/>
    </location>
</feature>
<comment type="subcellular location">
    <subcellularLocation>
        <location evidence="1">Membrane</location>
        <topology evidence="1">Single-pass membrane protein</topology>
    </subcellularLocation>
</comment>